<organism evidence="2 3">
    <name type="scientific">Nitzschia inconspicua</name>
    <dbReference type="NCBI Taxonomy" id="303405"/>
    <lineage>
        <taxon>Eukaryota</taxon>
        <taxon>Sar</taxon>
        <taxon>Stramenopiles</taxon>
        <taxon>Ochrophyta</taxon>
        <taxon>Bacillariophyta</taxon>
        <taxon>Bacillariophyceae</taxon>
        <taxon>Bacillariophycidae</taxon>
        <taxon>Bacillariales</taxon>
        <taxon>Bacillariaceae</taxon>
        <taxon>Nitzschia</taxon>
    </lineage>
</organism>
<dbReference type="EMBL" id="JAGRRH010000016">
    <property type="protein sequence ID" value="KAG7354345.1"/>
    <property type="molecule type" value="Genomic_DNA"/>
</dbReference>
<evidence type="ECO:0000256" key="1">
    <source>
        <dbReference type="SAM" id="MobiDB-lite"/>
    </source>
</evidence>
<dbReference type="PANTHER" id="PTHR35378">
    <property type="entry name" value="UNNAMED PRODUCT"/>
    <property type="match status" value="1"/>
</dbReference>
<protein>
    <submittedName>
        <fullName evidence="2">Uncharacterized protein</fullName>
    </submittedName>
</protein>
<name>A0A9K3L3X8_9STRA</name>
<proteinExistence type="predicted"/>
<feature type="region of interest" description="Disordered" evidence="1">
    <location>
        <begin position="152"/>
        <end position="261"/>
    </location>
</feature>
<evidence type="ECO:0000313" key="3">
    <source>
        <dbReference type="Proteomes" id="UP000693970"/>
    </source>
</evidence>
<comment type="caution">
    <text evidence="2">The sequence shown here is derived from an EMBL/GenBank/DDBJ whole genome shotgun (WGS) entry which is preliminary data.</text>
</comment>
<feature type="compositionally biased region" description="Acidic residues" evidence="1">
    <location>
        <begin position="223"/>
        <end position="246"/>
    </location>
</feature>
<dbReference type="AlphaFoldDB" id="A0A9K3L3X8"/>
<evidence type="ECO:0000313" key="2">
    <source>
        <dbReference type="EMBL" id="KAG7354345.1"/>
    </source>
</evidence>
<reference evidence="2" key="1">
    <citation type="journal article" date="2021" name="Sci. Rep.">
        <title>Diploid genomic architecture of Nitzschia inconspicua, an elite biomass production diatom.</title>
        <authorList>
            <person name="Oliver A."/>
            <person name="Podell S."/>
            <person name="Pinowska A."/>
            <person name="Traller J.C."/>
            <person name="Smith S.R."/>
            <person name="McClure R."/>
            <person name="Beliaev A."/>
            <person name="Bohutskyi P."/>
            <person name="Hill E.A."/>
            <person name="Rabines A."/>
            <person name="Zheng H."/>
            <person name="Allen L.Z."/>
            <person name="Kuo A."/>
            <person name="Grigoriev I.V."/>
            <person name="Allen A.E."/>
            <person name="Hazlebeck D."/>
            <person name="Allen E.E."/>
        </authorList>
    </citation>
    <scope>NUCLEOTIDE SEQUENCE</scope>
    <source>
        <strain evidence="2">Hildebrandi</strain>
    </source>
</reference>
<keyword evidence="3" id="KW-1185">Reference proteome</keyword>
<feature type="region of interest" description="Disordered" evidence="1">
    <location>
        <begin position="1"/>
        <end position="33"/>
    </location>
</feature>
<reference evidence="2" key="2">
    <citation type="submission" date="2021-04" db="EMBL/GenBank/DDBJ databases">
        <authorList>
            <person name="Podell S."/>
        </authorList>
    </citation>
    <scope>NUCLEOTIDE SEQUENCE</scope>
    <source>
        <strain evidence="2">Hildebrandi</strain>
    </source>
</reference>
<sequence>MGKNRNKGTTASKRRSADNNNNNNDAMATDGSDGMLYVDPARARFQHSRIRPFFSGCGRSVEGTLEEIRTGTTQVSDLPPIQVLVGPSDENGEPWYFSLNNRRLWVLKRLRDEGFLEPFGNKIHVRVRTHKSEQERERYSVENCALEAKLVREKPPKRKGSTKTSNCSEVRNGQPEMSNKIILDRNDSNDESGDDETNGEEEVIDYVAVKRSHGRKGYGVLMMEDDSDNDESSSDESDDDDDDDDHDGPPPANRFGALQMD</sequence>
<dbReference type="OrthoDB" id="415230at2759"/>
<dbReference type="Proteomes" id="UP000693970">
    <property type="component" value="Unassembled WGS sequence"/>
</dbReference>
<gene>
    <name evidence="2" type="ORF">IV203_003701</name>
</gene>
<accession>A0A9K3L3X8</accession>
<feature type="compositionally biased region" description="Acidic residues" evidence="1">
    <location>
        <begin position="189"/>
        <end position="204"/>
    </location>
</feature>
<feature type="compositionally biased region" description="Polar residues" evidence="1">
    <location>
        <begin position="162"/>
        <end position="177"/>
    </location>
</feature>
<dbReference type="PANTHER" id="PTHR35378:SF1">
    <property type="entry name" value="C2H2-TYPE DOMAIN-CONTAINING PROTEIN"/>
    <property type="match status" value="1"/>
</dbReference>